<keyword evidence="4" id="KW-0539">Nucleus</keyword>
<feature type="compositionally biased region" description="Basic and acidic residues" evidence="5">
    <location>
        <begin position="595"/>
        <end position="609"/>
    </location>
</feature>
<dbReference type="InterPro" id="IPR011598">
    <property type="entry name" value="bHLH_dom"/>
</dbReference>
<feature type="region of interest" description="Disordered" evidence="5">
    <location>
        <begin position="104"/>
        <end position="192"/>
    </location>
</feature>
<feature type="compositionally biased region" description="Low complexity" evidence="5">
    <location>
        <begin position="315"/>
        <end position="332"/>
    </location>
</feature>
<comment type="subcellular location">
    <subcellularLocation>
        <location evidence="1">Nucleus</location>
    </subcellularLocation>
</comment>
<sequence length="609" mass="64435">MSSFFPSSSASYKPQAQIRQEGFHPHNDGNTPPPNNYDLFNPFLPDAFRKFPSTSTSIDFNDELATLISHDRSHRHNIFDVSASDAPAYPPHFNQTLPALNSSLRYENDTHPPSAYHPHFSRHTPSPNSSSHPAPARPRSRSRPSSAGPPPASAPAGPATGSIGPARTTRARRNNSVSSTSPPPGRPHAIVIPRSRPAPVSSATNWYIQQQHSHSTTSEYSLPTPDSLSSHHLSPSLSASSPPQHQYTPFSLSPPPDPAQHTPNPLHLPPVSALHSLHGGNGYSSLHSHMSNGSPHSLPANIAIPSIPNGRSDRATTNGHTNGTTAPAANGAVDKQALIANEKRRRRRESHNAVERRRRDNINEKISELATLIPECLLDVGAPASGNPAPNANPSSPTVKTPTDDPASPLDTANPTRDSPDAPSAVSPTPATTTTQGEGLGIVKANKGMILRKSVEYIRYLQQLVEAQGARNRALEAELDRWRSGAGGDASASASAADADDAELTLTAGADLAMYTAGAAYNFGGLPSMPEGEGEGEEGEEGEGEDGTGGEEEGDSMDVEDDVHGRGRTRGVNGNGYSHHKGVRKNGVNGNGHANGHDGKGTVKEEEMM</sequence>
<dbReference type="SUPFAM" id="SSF47459">
    <property type="entry name" value="HLH, helix-loop-helix DNA-binding domain"/>
    <property type="match status" value="1"/>
</dbReference>
<evidence type="ECO:0000313" key="7">
    <source>
        <dbReference type="EMBL" id="KAG5641887.1"/>
    </source>
</evidence>
<feature type="compositionally biased region" description="Low complexity" evidence="5">
    <location>
        <begin position="221"/>
        <end position="243"/>
    </location>
</feature>
<evidence type="ECO:0000313" key="8">
    <source>
        <dbReference type="Proteomes" id="UP000775547"/>
    </source>
</evidence>
<gene>
    <name evidence="7" type="ORF">DXG03_004008</name>
</gene>
<feature type="compositionally biased region" description="Low complexity" evidence="5">
    <location>
        <begin position="1"/>
        <end position="11"/>
    </location>
</feature>
<feature type="domain" description="BHLH" evidence="6">
    <location>
        <begin position="346"/>
        <end position="461"/>
    </location>
</feature>
<feature type="compositionally biased region" description="Polar residues" evidence="5">
    <location>
        <begin position="210"/>
        <end position="220"/>
    </location>
</feature>
<dbReference type="GO" id="GO:0000978">
    <property type="term" value="F:RNA polymerase II cis-regulatory region sequence-specific DNA binding"/>
    <property type="evidence" value="ECO:0007669"/>
    <property type="project" value="TreeGrafter"/>
</dbReference>
<accession>A0A9P7G737</accession>
<dbReference type="Pfam" id="PF00010">
    <property type="entry name" value="HLH"/>
    <property type="match status" value="1"/>
</dbReference>
<evidence type="ECO:0000256" key="2">
    <source>
        <dbReference type="ARBA" id="ARBA00023015"/>
    </source>
</evidence>
<name>A0A9P7G737_9AGAR</name>
<dbReference type="GO" id="GO:0000981">
    <property type="term" value="F:DNA-binding transcription factor activity, RNA polymerase II-specific"/>
    <property type="evidence" value="ECO:0007669"/>
    <property type="project" value="TreeGrafter"/>
</dbReference>
<dbReference type="AlphaFoldDB" id="A0A9P7G737"/>
<keyword evidence="2" id="KW-0805">Transcription regulation</keyword>
<reference evidence="7" key="2">
    <citation type="submission" date="2021-10" db="EMBL/GenBank/DDBJ databases">
        <title>Phylogenomics reveals ancestral predisposition of the termite-cultivated fungus Termitomyces towards a domesticated lifestyle.</title>
        <authorList>
            <person name="Auxier B."/>
            <person name="Grum-Grzhimaylo A."/>
            <person name="Cardenas M.E."/>
            <person name="Lodge J.D."/>
            <person name="Laessoe T."/>
            <person name="Pedersen O."/>
            <person name="Smith M.E."/>
            <person name="Kuyper T.W."/>
            <person name="Franco-Molano E.A."/>
            <person name="Baroni T.J."/>
            <person name="Aanen D.K."/>
        </authorList>
    </citation>
    <scope>NUCLEOTIDE SEQUENCE</scope>
    <source>
        <strain evidence="7">AP01</strain>
        <tissue evidence="7">Mycelium</tissue>
    </source>
</reference>
<feature type="compositionally biased region" description="Low complexity" evidence="5">
    <location>
        <begin position="154"/>
        <end position="166"/>
    </location>
</feature>
<protein>
    <recommendedName>
        <fullName evidence="6">BHLH domain-containing protein</fullName>
    </recommendedName>
</protein>
<feature type="compositionally biased region" description="Low complexity" evidence="5">
    <location>
        <begin position="125"/>
        <end position="134"/>
    </location>
</feature>
<keyword evidence="3" id="KW-0804">Transcription</keyword>
<feature type="compositionally biased region" description="Low complexity" evidence="5">
    <location>
        <begin position="585"/>
        <end position="594"/>
    </location>
</feature>
<dbReference type="PANTHER" id="PTHR46117:SF3">
    <property type="entry name" value="FI24210P1"/>
    <property type="match status" value="1"/>
</dbReference>
<feature type="region of interest" description="Disordered" evidence="5">
    <location>
        <begin position="1"/>
        <end position="38"/>
    </location>
</feature>
<feature type="compositionally biased region" description="Acidic residues" evidence="5">
    <location>
        <begin position="532"/>
        <end position="561"/>
    </location>
</feature>
<feature type="compositionally biased region" description="Polar residues" evidence="5">
    <location>
        <begin position="283"/>
        <end position="295"/>
    </location>
</feature>
<evidence type="ECO:0000256" key="4">
    <source>
        <dbReference type="ARBA" id="ARBA00023242"/>
    </source>
</evidence>
<keyword evidence="8" id="KW-1185">Reference proteome</keyword>
<dbReference type="Gene3D" id="4.10.280.10">
    <property type="entry name" value="Helix-loop-helix DNA-binding domain"/>
    <property type="match status" value="1"/>
</dbReference>
<feature type="region of interest" description="Disordered" evidence="5">
    <location>
        <begin position="308"/>
        <end position="358"/>
    </location>
</feature>
<organism evidence="7 8">
    <name type="scientific">Asterophora parasitica</name>
    <dbReference type="NCBI Taxonomy" id="117018"/>
    <lineage>
        <taxon>Eukaryota</taxon>
        <taxon>Fungi</taxon>
        <taxon>Dikarya</taxon>
        <taxon>Basidiomycota</taxon>
        <taxon>Agaricomycotina</taxon>
        <taxon>Agaricomycetes</taxon>
        <taxon>Agaricomycetidae</taxon>
        <taxon>Agaricales</taxon>
        <taxon>Tricholomatineae</taxon>
        <taxon>Lyophyllaceae</taxon>
        <taxon>Asterophora</taxon>
    </lineage>
</organism>
<dbReference type="SMART" id="SM00353">
    <property type="entry name" value="HLH"/>
    <property type="match status" value="1"/>
</dbReference>
<evidence type="ECO:0000256" key="3">
    <source>
        <dbReference type="ARBA" id="ARBA00023163"/>
    </source>
</evidence>
<feature type="compositionally biased region" description="Low complexity" evidence="5">
    <location>
        <begin position="383"/>
        <end position="397"/>
    </location>
</feature>
<proteinExistence type="predicted"/>
<feature type="region of interest" description="Disordered" evidence="5">
    <location>
        <begin position="383"/>
        <end position="439"/>
    </location>
</feature>
<dbReference type="InterPro" id="IPR051732">
    <property type="entry name" value="USF"/>
</dbReference>
<dbReference type="GO" id="GO:0005634">
    <property type="term" value="C:nucleus"/>
    <property type="evidence" value="ECO:0007669"/>
    <property type="project" value="UniProtKB-SubCell"/>
</dbReference>
<dbReference type="OrthoDB" id="690068at2759"/>
<dbReference type="PANTHER" id="PTHR46117">
    <property type="entry name" value="FI24210P1"/>
    <property type="match status" value="1"/>
</dbReference>
<feature type="compositionally biased region" description="Low complexity" evidence="5">
    <location>
        <begin position="421"/>
        <end position="435"/>
    </location>
</feature>
<feature type="non-terminal residue" evidence="7">
    <location>
        <position position="609"/>
    </location>
</feature>
<evidence type="ECO:0000256" key="5">
    <source>
        <dbReference type="SAM" id="MobiDB-lite"/>
    </source>
</evidence>
<dbReference type="EMBL" id="JABCKV010000238">
    <property type="protein sequence ID" value="KAG5641887.1"/>
    <property type="molecule type" value="Genomic_DNA"/>
</dbReference>
<dbReference type="InterPro" id="IPR036638">
    <property type="entry name" value="HLH_DNA-bd_sf"/>
</dbReference>
<evidence type="ECO:0000256" key="1">
    <source>
        <dbReference type="ARBA" id="ARBA00004123"/>
    </source>
</evidence>
<feature type="region of interest" description="Disordered" evidence="5">
    <location>
        <begin position="210"/>
        <end position="295"/>
    </location>
</feature>
<comment type="caution">
    <text evidence="7">The sequence shown here is derived from an EMBL/GenBank/DDBJ whole genome shotgun (WGS) entry which is preliminary data.</text>
</comment>
<dbReference type="Proteomes" id="UP000775547">
    <property type="component" value="Unassembled WGS sequence"/>
</dbReference>
<evidence type="ECO:0000259" key="6">
    <source>
        <dbReference type="PROSITE" id="PS50888"/>
    </source>
</evidence>
<dbReference type="CDD" id="cd11387">
    <property type="entry name" value="bHLHzip_USF_MITF"/>
    <property type="match status" value="1"/>
</dbReference>
<reference evidence="7" key="1">
    <citation type="submission" date="2020-07" db="EMBL/GenBank/DDBJ databases">
        <authorList>
            <person name="Nieuwenhuis M."/>
            <person name="Van De Peppel L.J.J."/>
        </authorList>
    </citation>
    <scope>NUCLEOTIDE SEQUENCE</scope>
    <source>
        <strain evidence="7">AP01</strain>
        <tissue evidence="7">Mycelium</tissue>
    </source>
</reference>
<dbReference type="GO" id="GO:0046983">
    <property type="term" value="F:protein dimerization activity"/>
    <property type="evidence" value="ECO:0007669"/>
    <property type="project" value="InterPro"/>
</dbReference>
<feature type="region of interest" description="Disordered" evidence="5">
    <location>
        <begin position="525"/>
        <end position="609"/>
    </location>
</feature>
<dbReference type="PROSITE" id="PS50888">
    <property type="entry name" value="BHLH"/>
    <property type="match status" value="1"/>
</dbReference>